<dbReference type="Proteomes" id="UP000192578">
    <property type="component" value="Unassembled WGS sequence"/>
</dbReference>
<protein>
    <submittedName>
        <fullName evidence="1">Uncharacterized protein</fullName>
    </submittedName>
</protein>
<proteinExistence type="predicted"/>
<reference evidence="2" key="1">
    <citation type="submission" date="2017-01" db="EMBL/GenBank/DDBJ databases">
        <title>Comparative genomics of anhydrobiosis in the tardigrade Hypsibius dujardini.</title>
        <authorList>
            <person name="Yoshida Y."/>
            <person name="Koutsovoulos G."/>
            <person name="Laetsch D."/>
            <person name="Stevens L."/>
            <person name="Kumar S."/>
            <person name="Horikawa D."/>
            <person name="Ishino K."/>
            <person name="Komine S."/>
            <person name="Tomita M."/>
            <person name="Blaxter M."/>
            <person name="Arakawa K."/>
        </authorList>
    </citation>
    <scope>NUCLEOTIDE SEQUENCE [LARGE SCALE GENOMIC DNA]</scope>
    <source>
        <strain evidence="2">Z151</strain>
    </source>
</reference>
<evidence type="ECO:0000313" key="1">
    <source>
        <dbReference type="EMBL" id="OQV19137.1"/>
    </source>
</evidence>
<evidence type="ECO:0000313" key="2">
    <source>
        <dbReference type="Proteomes" id="UP000192578"/>
    </source>
</evidence>
<comment type="caution">
    <text evidence="1">The sequence shown here is derived from an EMBL/GenBank/DDBJ whole genome shotgun (WGS) entry which is preliminary data.</text>
</comment>
<dbReference type="EMBL" id="MTYJ01000042">
    <property type="protein sequence ID" value="OQV19137.1"/>
    <property type="molecule type" value="Genomic_DNA"/>
</dbReference>
<gene>
    <name evidence="1" type="ORF">BV898_06775</name>
</gene>
<dbReference type="AlphaFoldDB" id="A0A1W0WVF1"/>
<accession>A0A1W0WVF1</accession>
<name>A0A1W0WVF1_HYPEX</name>
<organism evidence="1 2">
    <name type="scientific">Hypsibius exemplaris</name>
    <name type="common">Freshwater tardigrade</name>
    <dbReference type="NCBI Taxonomy" id="2072580"/>
    <lineage>
        <taxon>Eukaryota</taxon>
        <taxon>Metazoa</taxon>
        <taxon>Ecdysozoa</taxon>
        <taxon>Tardigrada</taxon>
        <taxon>Eutardigrada</taxon>
        <taxon>Parachela</taxon>
        <taxon>Hypsibioidea</taxon>
        <taxon>Hypsibiidae</taxon>
        <taxon>Hypsibius</taxon>
    </lineage>
</organism>
<keyword evidence="2" id="KW-1185">Reference proteome</keyword>
<sequence length="396" mass="42740">MSELSMDARLGFYAALYFGVFASCGNGESVTLMPPENSLNMFVFDMVNGAVPQPGTQQQQQRLPLARFPKHAGVLSGVPIPTLWPVLPILTSTTTRRVKTLNDLANQNKQLLAETQKALQAPTIPAPPAQQNQNKQFSLQSSGSSLYGTAAAQTQPNTGGGLGYLSQVVQPSQPINPSNPFVGSPGMPSIYPSPQLQQQLQSQLQTNAMQYQIPDNSLAFPQNNLLQQQQQIPIGQSFGNIANAQANTQQQQLTAQDILLSASYQANPQQVNAFGSFMPADLTGTGQFNSPSQVYGYGSQQSQSAMLNQLQQQQQQLVGQQQPQLVGQQQQQLVGQQQQQQLVGQQAVVGQQIFSQAEQVAGGQLIQQQQPQNPLGVIPGSAYANSLEEQYPGCHK</sequence>